<evidence type="ECO:0008006" key="4">
    <source>
        <dbReference type="Google" id="ProtNLM"/>
    </source>
</evidence>
<comment type="caution">
    <text evidence="2">The sequence shown here is derived from an EMBL/GenBank/DDBJ whole genome shotgun (WGS) entry which is preliminary data.</text>
</comment>
<accession>A0A917AK73</accession>
<dbReference type="RefSeq" id="WP_158221846.1">
    <property type="nucleotide sequence ID" value="NZ_BMKN01000002.1"/>
</dbReference>
<gene>
    <name evidence="2" type="ORF">GCM10011517_26850</name>
</gene>
<protein>
    <recommendedName>
        <fullName evidence="4">Transmembrane protein</fullName>
    </recommendedName>
</protein>
<organism evidence="2 3">
    <name type="scientific">Actibacterium pelagium</name>
    <dbReference type="NCBI Taxonomy" id="2029103"/>
    <lineage>
        <taxon>Bacteria</taxon>
        <taxon>Pseudomonadati</taxon>
        <taxon>Pseudomonadota</taxon>
        <taxon>Alphaproteobacteria</taxon>
        <taxon>Rhodobacterales</taxon>
        <taxon>Roseobacteraceae</taxon>
        <taxon>Actibacterium</taxon>
    </lineage>
</organism>
<evidence type="ECO:0000313" key="2">
    <source>
        <dbReference type="EMBL" id="GGE57699.1"/>
    </source>
</evidence>
<dbReference type="EMBL" id="BMKN01000002">
    <property type="protein sequence ID" value="GGE57699.1"/>
    <property type="molecule type" value="Genomic_DNA"/>
</dbReference>
<evidence type="ECO:0000313" key="3">
    <source>
        <dbReference type="Proteomes" id="UP000606730"/>
    </source>
</evidence>
<dbReference type="Proteomes" id="UP000606730">
    <property type="component" value="Unassembled WGS sequence"/>
</dbReference>
<name>A0A917AK73_9RHOB</name>
<reference evidence="2" key="1">
    <citation type="journal article" date="2014" name="Int. J. Syst. Evol. Microbiol.">
        <title>Complete genome sequence of Corynebacterium casei LMG S-19264T (=DSM 44701T), isolated from a smear-ripened cheese.</title>
        <authorList>
            <consortium name="US DOE Joint Genome Institute (JGI-PGF)"/>
            <person name="Walter F."/>
            <person name="Albersmeier A."/>
            <person name="Kalinowski J."/>
            <person name="Ruckert C."/>
        </authorList>
    </citation>
    <scope>NUCLEOTIDE SEQUENCE</scope>
    <source>
        <strain evidence="2">CGMCC 1.16012</strain>
    </source>
</reference>
<keyword evidence="1" id="KW-1133">Transmembrane helix</keyword>
<keyword evidence="3" id="KW-1185">Reference proteome</keyword>
<keyword evidence="1" id="KW-0812">Transmembrane</keyword>
<evidence type="ECO:0000256" key="1">
    <source>
        <dbReference type="SAM" id="Phobius"/>
    </source>
</evidence>
<reference evidence="2" key="2">
    <citation type="submission" date="2020-09" db="EMBL/GenBank/DDBJ databases">
        <authorList>
            <person name="Sun Q."/>
            <person name="Zhou Y."/>
        </authorList>
    </citation>
    <scope>NUCLEOTIDE SEQUENCE</scope>
    <source>
        <strain evidence="2">CGMCC 1.16012</strain>
    </source>
</reference>
<sequence length="58" mass="6136">MRGYVLNAVGTVVVIALCINAVGSPVSSNPAPLAFATVFVLSYAAVAFFWTYAIFVHE</sequence>
<feature type="transmembrane region" description="Helical" evidence="1">
    <location>
        <begin position="33"/>
        <end position="55"/>
    </location>
</feature>
<keyword evidence="1" id="KW-0472">Membrane</keyword>
<dbReference type="AlphaFoldDB" id="A0A917AK73"/>
<proteinExistence type="predicted"/>